<protein>
    <submittedName>
        <fullName evidence="2">Uncharacterized protein</fullName>
    </submittedName>
</protein>
<evidence type="ECO:0000313" key="2">
    <source>
        <dbReference type="EMBL" id="PIQ67041.1"/>
    </source>
</evidence>
<evidence type="ECO:0000313" key="3">
    <source>
        <dbReference type="Proteomes" id="UP000229834"/>
    </source>
</evidence>
<evidence type="ECO:0000256" key="1">
    <source>
        <dbReference type="SAM" id="MobiDB-lite"/>
    </source>
</evidence>
<dbReference type="EMBL" id="PCVC01000028">
    <property type="protein sequence ID" value="PIQ67041.1"/>
    <property type="molecule type" value="Genomic_DNA"/>
</dbReference>
<reference evidence="2 3" key="1">
    <citation type="submission" date="2017-09" db="EMBL/GenBank/DDBJ databases">
        <title>Depth-based differentiation of microbial function through sediment-hosted aquifers and enrichment of novel symbionts in the deep terrestrial subsurface.</title>
        <authorList>
            <person name="Probst A.J."/>
            <person name="Ladd B."/>
            <person name="Jarett J.K."/>
            <person name="Geller-Mcgrath D.E."/>
            <person name="Sieber C.M."/>
            <person name="Emerson J.B."/>
            <person name="Anantharaman K."/>
            <person name="Thomas B.C."/>
            <person name="Malmstrom R."/>
            <person name="Stieglmeier M."/>
            <person name="Klingl A."/>
            <person name="Woyke T."/>
            <person name="Ryan C.M."/>
            <person name="Banfield J.F."/>
        </authorList>
    </citation>
    <scope>NUCLEOTIDE SEQUENCE [LARGE SCALE GENOMIC DNA]</scope>
    <source>
        <strain evidence="2">CG11_big_fil_rev_8_21_14_0_20_40_24</strain>
    </source>
</reference>
<dbReference type="AlphaFoldDB" id="A0A2H0K702"/>
<feature type="compositionally biased region" description="Low complexity" evidence="1">
    <location>
        <begin position="1"/>
        <end position="14"/>
    </location>
</feature>
<feature type="region of interest" description="Disordered" evidence="1">
    <location>
        <begin position="1"/>
        <end position="23"/>
    </location>
</feature>
<comment type="caution">
    <text evidence="2">The sequence shown here is derived from an EMBL/GenBank/DDBJ whole genome shotgun (WGS) entry which is preliminary data.</text>
</comment>
<name>A0A2H0K702_9BACT</name>
<organism evidence="2 3">
    <name type="scientific">Candidatus Zambryskibacteria bacterium CG11_big_fil_rev_8_21_14_0_20_40_24</name>
    <dbReference type="NCBI Taxonomy" id="1975116"/>
    <lineage>
        <taxon>Bacteria</taxon>
        <taxon>Candidatus Zambryskiibacteriota</taxon>
    </lineage>
</organism>
<dbReference type="Proteomes" id="UP000229834">
    <property type="component" value="Unassembled WGS sequence"/>
</dbReference>
<gene>
    <name evidence="2" type="ORF">COV95_00910</name>
</gene>
<accession>A0A2H0K702</accession>
<sequence length="133" mass="15533">MNSPESSPELPTSEQGEAKRLNLKRDIEGDGFVLKKNDSRLDWSTRNRNLPRLEFRPGETSGKAWIRENIQKAKQERDQIRKYLRPGNLVQWIDFPFEKPKIVTKITDDREFVFVEGSETGIPIDQISVEYLE</sequence>
<proteinExistence type="predicted"/>